<protein>
    <submittedName>
        <fullName evidence="2">Uncharacterized protein</fullName>
    </submittedName>
</protein>
<dbReference type="PANTHER" id="PTHR35713:SF1">
    <property type="entry name" value="ARGININE_SERINE-RICH-LIKE SPLICING FACTOR"/>
    <property type="match status" value="1"/>
</dbReference>
<dbReference type="EMBL" id="JBBPBM010000009">
    <property type="protein sequence ID" value="KAK8568677.1"/>
    <property type="molecule type" value="Genomic_DNA"/>
</dbReference>
<feature type="region of interest" description="Disordered" evidence="1">
    <location>
        <begin position="1"/>
        <end position="68"/>
    </location>
</feature>
<evidence type="ECO:0000313" key="2">
    <source>
        <dbReference type="EMBL" id="KAK8568677.1"/>
    </source>
</evidence>
<feature type="compositionally biased region" description="Basic and acidic residues" evidence="1">
    <location>
        <begin position="53"/>
        <end position="62"/>
    </location>
</feature>
<keyword evidence="3" id="KW-1185">Reference proteome</keyword>
<sequence length="68" mass="7344">MAEHAQAAARGVEWSRGAEVEGGGCSCSSAVSVSNGQKPTRRKRHQVVSMAPEEEKLTRRNPLDLPIE</sequence>
<evidence type="ECO:0000313" key="3">
    <source>
        <dbReference type="Proteomes" id="UP001472677"/>
    </source>
</evidence>
<reference evidence="2 3" key="1">
    <citation type="journal article" date="2024" name="G3 (Bethesda)">
        <title>Genome assembly of Hibiscus sabdariffa L. provides insights into metabolisms of medicinal natural products.</title>
        <authorList>
            <person name="Kim T."/>
        </authorList>
    </citation>
    <scope>NUCLEOTIDE SEQUENCE [LARGE SCALE GENOMIC DNA]</scope>
    <source>
        <strain evidence="2">TK-2024</strain>
        <tissue evidence="2">Old leaves</tissue>
    </source>
</reference>
<dbReference type="Proteomes" id="UP001472677">
    <property type="component" value="Unassembled WGS sequence"/>
</dbReference>
<name>A0ABR2F161_9ROSI</name>
<evidence type="ECO:0000256" key="1">
    <source>
        <dbReference type="SAM" id="MobiDB-lite"/>
    </source>
</evidence>
<proteinExistence type="predicted"/>
<organism evidence="2 3">
    <name type="scientific">Hibiscus sabdariffa</name>
    <name type="common">roselle</name>
    <dbReference type="NCBI Taxonomy" id="183260"/>
    <lineage>
        <taxon>Eukaryota</taxon>
        <taxon>Viridiplantae</taxon>
        <taxon>Streptophyta</taxon>
        <taxon>Embryophyta</taxon>
        <taxon>Tracheophyta</taxon>
        <taxon>Spermatophyta</taxon>
        <taxon>Magnoliopsida</taxon>
        <taxon>eudicotyledons</taxon>
        <taxon>Gunneridae</taxon>
        <taxon>Pentapetalae</taxon>
        <taxon>rosids</taxon>
        <taxon>malvids</taxon>
        <taxon>Malvales</taxon>
        <taxon>Malvaceae</taxon>
        <taxon>Malvoideae</taxon>
        <taxon>Hibiscus</taxon>
    </lineage>
</organism>
<dbReference type="PANTHER" id="PTHR35713">
    <property type="entry name" value="ARGININE/SERINE-RICH-LIKE SPLICING FACTOR"/>
    <property type="match status" value="1"/>
</dbReference>
<comment type="caution">
    <text evidence="2">The sequence shown here is derived from an EMBL/GenBank/DDBJ whole genome shotgun (WGS) entry which is preliminary data.</text>
</comment>
<accession>A0ABR2F161</accession>
<gene>
    <name evidence="2" type="ORF">V6N12_007222</name>
</gene>